<dbReference type="CDD" id="cd00635">
    <property type="entry name" value="PLPDE_III_YBL036c_like"/>
    <property type="match status" value="1"/>
</dbReference>
<name>A0ABM8AAS0_9DEIO</name>
<dbReference type="InterPro" id="IPR011078">
    <property type="entry name" value="PyrdxlP_homeostasis"/>
</dbReference>
<dbReference type="PIRSF" id="PIRSF004848">
    <property type="entry name" value="YBL036c_PLPDEIII"/>
    <property type="match status" value="1"/>
</dbReference>
<dbReference type="Proteomes" id="UP001064971">
    <property type="component" value="Chromosome"/>
</dbReference>
<evidence type="ECO:0000256" key="2">
    <source>
        <dbReference type="RuleBase" id="RU004514"/>
    </source>
</evidence>
<comment type="similarity">
    <text evidence="2">Belongs to the pyridoxal phosphate-binding protein YggS/PROSC family.</text>
</comment>
<proteinExistence type="inferred from homology"/>
<dbReference type="RefSeq" id="WP_264776629.1">
    <property type="nucleotide sequence ID" value="NZ_AP026560.1"/>
</dbReference>
<evidence type="ECO:0000313" key="5">
    <source>
        <dbReference type="Proteomes" id="UP001064971"/>
    </source>
</evidence>
<evidence type="ECO:0000256" key="1">
    <source>
        <dbReference type="ARBA" id="ARBA00022898"/>
    </source>
</evidence>
<evidence type="ECO:0000313" key="4">
    <source>
        <dbReference type="EMBL" id="BDP40821.1"/>
    </source>
</evidence>
<accession>A0ABM8AAS0</accession>
<evidence type="ECO:0000259" key="3">
    <source>
        <dbReference type="Pfam" id="PF01168"/>
    </source>
</evidence>
<dbReference type="Pfam" id="PF01168">
    <property type="entry name" value="Ala_racemase_N"/>
    <property type="match status" value="1"/>
</dbReference>
<dbReference type="SUPFAM" id="SSF51419">
    <property type="entry name" value="PLP-binding barrel"/>
    <property type="match status" value="1"/>
</dbReference>
<sequence length="230" mass="24577">MSLPEVLAGLREAEAESNRPPGSVRLVAVTKGQGLAAIREHVLAHAGLQPGGFPLGEGRAQELRDKVAEFAAVGFTGTEWPEIEWPGIEWHYIGPLQLNKVKYMRAVTLIHALEDVRQAQALADAAAKWGRAPDVLLQLHNGEPQKHGVPPENLRAVYEGVAATGLTVRGLMVMAPDTGDEAAVTRVFADTARRAHDLGLGELSMGMSGDYPLAVRAGATLVRVGTRLFS</sequence>
<protein>
    <submittedName>
        <fullName evidence="4">UPF0001 protein</fullName>
    </submittedName>
</protein>
<organism evidence="4 5">
    <name type="scientific">Deinococcus aetherius</name>
    <dbReference type="NCBI Taxonomy" id="200252"/>
    <lineage>
        <taxon>Bacteria</taxon>
        <taxon>Thermotogati</taxon>
        <taxon>Deinococcota</taxon>
        <taxon>Deinococci</taxon>
        <taxon>Deinococcales</taxon>
        <taxon>Deinococcaceae</taxon>
        <taxon>Deinococcus</taxon>
    </lineage>
</organism>
<keyword evidence="5" id="KW-1185">Reference proteome</keyword>
<gene>
    <name evidence="4" type="ORF">DAETH_07900</name>
</gene>
<dbReference type="InterPro" id="IPR029066">
    <property type="entry name" value="PLP-binding_barrel"/>
</dbReference>
<keyword evidence="1" id="KW-0663">Pyridoxal phosphate</keyword>
<reference evidence="4" key="1">
    <citation type="submission" date="2022-07" db="EMBL/GenBank/DDBJ databases">
        <title>Complete Genome Sequence of the Radioresistant Bacterium Deinococcus aetherius ST0316, Isolated from the Air Dust collected in Lower Stratosphere above Japan.</title>
        <authorList>
            <person name="Satoh K."/>
            <person name="Hagiwara K."/>
            <person name="Katsumata K."/>
            <person name="Kubo A."/>
            <person name="Yokobori S."/>
            <person name="Yamagishi A."/>
            <person name="Oono Y."/>
            <person name="Narumi I."/>
        </authorList>
    </citation>
    <scope>NUCLEOTIDE SEQUENCE</scope>
    <source>
        <strain evidence="4">ST0316</strain>
    </source>
</reference>
<dbReference type="EMBL" id="AP026560">
    <property type="protein sequence ID" value="BDP40821.1"/>
    <property type="molecule type" value="Genomic_DNA"/>
</dbReference>
<feature type="domain" description="Alanine racemase N-terminal" evidence="3">
    <location>
        <begin position="92"/>
        <end position="229"/>
    </location>
</feature>
<dbReference type="PANTHER" id="PTHR10146:SF14">
    <property type="entry name" value="PYRIDOXAL PHOSPHATE HOMEOSTASIS PROTEIN"/>
    <property type="match status" value="1"/>
</dbReference>
<dbReference type="Gene3D" id="3.20.20.10">
    <property type="entry name" value="Alanine racemase"/>
    <property type="match status" value="1"/>
</dbReference>
<dbReference type="PANTHER" id="PTHR10146">
    <property type="entry name" value="PROLINE SYNTHETASE CO-TRANSCRIBED BACTERIAL HOMOLOG PROTEIN"/>
    <property type="match status" value="1"/>
</dbReference>
<dbReference type="InterPro" id="IPR001608">
    <property type="entry name" value="Ala_racemase_N"/>
</dbReference>